<comment type="caution">
    <text evidence="2">The sequence shown here is derived from an EMBL/GenBank/DDBJ whole genome shotgun (WGS) entry which is preliminary data.</text>
</comment>
<proteinExistence type="predicted"/>
<evidence type="ECO:0000256" key="1">
    <source>
        <dbReference type="SAM" id="MobiDB-lite"/>
    </source>
</evidence>
<name>A0A4R3JNQ4_9RHOB</name>
<dbReference type="EMBL" id="SLZU01000001">
    <property type="protein sequence ID" value="TCS66945.1"/>
    <property type="molecule type" value="Genomic_DNA"/>
</dbReference>
<dbReference type="RefSeq" id="WP_132241011.1">
    <property type="nucleotide sequence ID" value="NZ_CBDUOC010000152.1"/>
</dbReference>
<protein>
    <submittedName>
        <fullName evidence="2">Uncharacterized metal-binding protein YceD (DUF177 family)</fullName>
    </submittedName>
</protein>
<dbReference type="OrthoDB" id="8443793at2"/>
<sequence length="185" mass="19721">MADHPEDAGIFRTAALSTKHPTSFSLSPDGDARARLARELGIEGIRKLSFAGTLVPVGRRGWRLEAKLGATVVQSCVVTLAPVTTRIDESIDRRFEPISEKDAPEAGSETEMPEDDTIEPLGETINASAVMAEALALALPAYPRVPDAELERAAFAEPGVAPMSDEDVKPFAGLAGLRDKLKGEE</sequence>
<dbReference type="InterPro" id="IPR003772">
    <property type="entry name" value="YceD"/>
</dbReference>
<evidence type="ECO:0000313" key="3">
    <source>
        <dbReference type="Proteomes" id="UP000295696"/>
    </source>
</evidence>
<dbReference type="Pfam" id="PF02620">
    <property type="entry name" value="YceD"/>
    <property type="match status" value="1"/>
</dbReference>
<dbReference type="Proteomes" id="UP000295696">
    <property type="component" value="Unassembled WGS sequence"/>
</dbReference>
<dbReference type="AlphaFoldDB" id="A0A4R3JNQ4"/>
<feature type="region of interest" description="Disordered" evidence="1">
    <location>
        <begin position="96"/>
        <end position="116"/>
    </location>
</feature>
<evidence type="ECO:0000313" key="2">
    <source>
        <dbReference type="EMBL" id="TCS66945.1"/>
    </source>
</evidence>
<reference evidence="2 3" key="1">
    <citation type="submission" date="2019-03" db="EMBL/GenBank/DDBJ databases">
        <title>Genomic Encyclopedia of Type Strains, Phase IV (KMG-IV): sequencing the most valuable type-strain genomes for metagenomic binning, comparative biology and taxonomic classification.</title>
        <authorList>
            <person name="Goeker M."/>
        </authorList>
    </citation>
    <scope>NUCLEOTIDE SEQUENCE [LARGE SCALE GENOMIC DNA]</scope>
    <source>
        <strain evidence="2 3">DSM 104836</strain>
    </source>
</reference>
<accession>A0A4R3JNQ4</accession>
<gene>
    <name evidence="2" type="ORF">EDD52_10133</name>
</gene>
<keyword evidence="3" id="KW-1185">Reference proteome</keyword>
<organism evidence="2 3">
    <name type="scientific">Primorskyibacter sedentarius</name>
    <dbReference type="NCBI Taxonomy" id="745311"/>
    <lineage>
        <taxon>Bacteria</taxon>
        <taxon>Pseudomonadati</taxon>
        <taxon>Pseudomonadota</taxon>
        <taxon>Alphaproteobacteria</taxon>
        <taxon>Rhodobacterales</taxon>
        <taxon>Roseobacteraceae</taxon>
        <taxon>Primorskyibacter</taxon>
    </lineage>
</organism>